<feature type="transmembrane region" description="Helical" evidence="6">
    <location>
        <begin position="178"/>
        <end position="200"/>
    </location>
</feature>
<protein>
    <submittedName>
        <fullName evidence="8">Proline-specific permease</fullName>
    </submittedName>
</protein>
<keyword evidence="4 6" id="KW-1133">Transmembrane helix</keyword>
<proteinExistence type="predicted"/>
<name>A0A9W9Q560_9EURO</name>
<dbReference type="EMBL" id="JAPZBO010000002">
    <property type="protein sequence ID" value="KAJ5324504.1"/>
    <property type="molecule type" value="Genomic_DNA"/>
</dbReference>
<dbReference type="InterPro" id="IPR004841">
    <property type="entry name" value="AA-permease/SLC12A_dom"/>
</dbReference>
<dbReference type="Proteomes" id="UP001147746">
    <property type="component" value="Unassembled WGS sequence"/>
</dbReference>
<feature type="transmembrane region" description="Helical" evidence="6">
    <location>
        <begin position="574"/>
        <end position="596"/>
    </location>
</feature>
<accession>A0A9W9Q560</accession>
<keyword evidence="5 6" id="KW-0472">Membrane</keyword>
<evidence type="ECO:0000256" key="3">
    <source>
        <dbReference type="ARBA" id="ARBA00022692"/>
    </source>
</evidence>
<evidence type="ECO:0000256" key="4">
    <source>
        <dbReference type="ARBA" id="ARBA00022989"/>
    </source>
</evidence>
<feature type="transmembrane region" description="Helical" evidence="6">
    <location>
        <begin position="354"/>
        <end position="376"/>
    </location>
</feature>
<feature type="domain" description="Amino acid permease/ SLC12A" evidence="7">
    <location>
        <begin position="350"/>
        <end position="624"/>
    </location>
</feature>
<reference evidence="8" key="1">
    <citation type="submission" date="2022-12" db="EMBL/GenBank/DDBJ databases">
        <authorList>
            <person name="Petersen C."/>
        </authorList>
    </citation>
    <scope>NUCLEOTIDE SEQUENCE</scope>
    <source>
        <strain evidence="8">IBT 21472</strain>
    </source>
</reference>
<keyword evidence="3 6" id="KW-0812">Transmembrane</keyword>
<feature type="transmembrane region" description="Helical" evidence="6">
    <location>
        <begin position="512"/>
        <end position="533"/>
    </location>
</feature>
<evidence type="ECO:0000313" key="8">
    <source>
        <dbReference type="EMBL" id="KAJ5324504.1"/>
    </source>
</evidence>
<keyword evidence="9" id="KW-1185">Reference proteome</keyword>
<evidence type="ECO:0000256" key="5">
    <source>
        <dbReference type="ARBA" id="ARBA00023136"/>
    </source>
</evidence>
<feature type="transmembrane region" description="Helical" evidence="6">
    <location>
        <begin position="133"/>
        <end position="157"/>
    </location>
</feature>
<keyword evidence="2" id="KW-0813">Transport</keyword>
<dbReference type="PANTHER" id="PTHR43495:SF5">
    <property type="entry name" value="GAMMA-AMINOBUTYRIC ACID PERMEASE"/>
    <property type="match status" value="1"/>
</dbReference>
<feature type="transmembrane region" description="Helical" evidence="6">
    <location>
        <begin position="421"/>
        <end position="441"/>
    </location>
</feature>
<feature type="transmembrane region" description="Helical" evidence="6">
    <location>
        <begin position="482"/>
        <end position="500"/>
    </location>
</feature>
<evidence type="ECO:0000256" key="1">
    <source>
        <dbReference type="ARBA" id="ARBA00004141"/>
    </source>
</evidence>
<organism evidence="8 9">
    <name type="scientific">Penicillium atrosanguineum</name>
    <dbReference type="NCBI Taxonomy" id="1132637"/>
    <lineage>
        <taxon>Eukaryota</taxon>
        <taxon>Fungi</taxon>
        <taxon>Dikarya</taxon>
        <taxon>Ascomycota</taxon>
        <taxon>Pezizomycotina</taxon>
        <taxon>Eurotiomycetes</taxon>
        <taxon>Eurotiomycetidae</taxon>
        <taxon>Eurotiales</taxon>
        <taxon>Aspergillaceae</taxon>
        <taxon>Penicillium</taxon>
    </lineage>
</organism>
<feature type="transmembrane region" description="Helical" evidence="6">
    <location>
        <begin position="253"/>
        <end position="277"/>
    </location>
</feature>
<evidence type="ECO:0000313" key="9">
    <source>
        <dbReference type="Proteomes" id="UP001147746"/>
    </source>
</evidence>
<reference evidence="8" key="2">
    <citation type="journal article" date="2023" name="IMA Fungus">
        <title>Comparative genomic study of the Penicillium genus elucidates a diverse pangenome and 15 lateral gene transfer events.</title>
        <authorList>
            <person name="Petersen C."/>
            <person name="Sorensen T."/>
            <person name="Nielsen M.R."/>
            <person name="Sondergaard T.E."/>
            <person name="Sorensen J.L."/>
            <person name="Fitzpatrick D.A."/>
            <person name="Frisvad J.C."/>
            <person name="Nielsen K.L."/>
        </authorList>
    </citation>
    <scope>NUCLEOTIDE SEQUENCE</scope>
    <source>
        <strain evidence="8">IBT 21472</strain>
    </source>
</reference>
<feature type="transmembrane region" description="Helical" evidence="6">
    <location>
        <begin position="220"/>
        <end position="241"/>
    </location>
</feature>
<feature type="transmembrane region" description="Helical" evidence="6">
    <location>
        <begin position="297"/>
        <end position="319"/>
    </location>
</feature>
<dbReference type="Pfam" id="PF00324">
    <property type="entry name" value="AA_permease"/>
    <property type="match status" value="2"/>
</dbReference>
<feature type="domain" description="Amino acid permease/ SLC12A" evidence="7">
    <location>
        <begin position="105"/>
        <end position="331"/>
    </location>
</feature>
<dbReference type="Gene3D" id="1.20.1740.10">
    <property type="entry name" value="Amino acid/polyamine transporter I"/>
    <property type="match status" value="1"/>
</dbReference>
<gene>
    <name evidence="8" type="ORF">N7476_003104</name>
</gene>
<evidence type="ECO:0000256" key="2">
    <source>
        <dbReference type="ARBA" id="ARBA00022448"/>
    </source>
</evidence>
<feature type="transmembrane region" description="Helical" evidence="6">
    <location>
        <begin position="602"/>
        <end position="621"/>
    </location>
</feature>
<comment type="subcellular location">
    <subcellularLocation>
        <location evidence="1">Membrane</location>
        <topology evidence="1">Multi-pass membrane protein</topology>
    </subcellularLocation>
</comment>
<feature type="transmembrane region" description="Helical" evidence="6">
    <location>
        <begin position="104"/>
        <end position="121"/>
    </location>
</feature>
<dbReference type="PANTHER" id="PTHR43495">
    <property type="entry name" value="GABA PERMEASE"/>
    <property type="match status" value="1"/>
</dbReference>
<evidence type="ECO:0000256" key="6">
    <source>
        <dbReference type="SAM" id="Phobius"/>
    </source>
</evidence>
<dbReference type="GO" id="GO:0016020">
    <property type="term" value="C:membrane"/>
    <property type="evidence" value="ECO:0007669"/>
    <property type="project" value="UniProtKB-SubCell"/>
</dbReference>
<dbReference type="AlphaFoldDB" id="A0A9W9Q560"/>
<sequence>MPDDVELREGTFYINRSAASSELSMPPAVLNERYDGPNTMPSLTPGPQNFIELLPLGPPPPSDSSQVISDTSGDSTGFKIGKTVTLSPFTVPADRTVRRSLKGIHLFMITINATLGTGLYWRGGQILELGGPLAVLLSFLLVGILSWAVMQCITEMLCIWPVPGALSVYVSKFVDEELGIAVGIAYWFTYSMSWSTIIATSAGEFAYWDSVKDNQSFHGLVIYLAIPFVLVCINAFSIEIYGFLEVLTGSLKIIFLAIIVVTLIAISVGAGPVSRSAQGSSNWAMPTAYDKEAAENWPIALLMSISVATFAYVGIEVIATCALEARWPRESTDGHVKSDTERPNGNLIGKTVKFSAIFISVLATAAYTLGGVLGTLDIARDDSKLPRLGWLETKQSTQNTTTNSSFVLIAAESKIPHLADIFNVFLVFTCLSCAGTNLYIASRTLFGLASRLEGGSKGKRGSFLRILAWFGKTNSRNVPLRAMILSAVAFGWVPFLQLIGGGHSSVNTYVDVLSEMASLAVLIVWACECLAFIRYYNCISRFRNELEDDEVAQVRRWSTNDWHDYPYRSHGQPVLAYLALAGCIFVLIIANGAALWKGWHLLPFLSAYLTIAVFLGLWVFLKLARGASWSWEDLSSYENVSETIQYLHEIRFSATQPTSTA</sequence>
<comment type="caution">
    <text evidence="8">The sequence shown here is derived from an EMBL/GenBank/DDBJ whole genome shotgun (WGS) entry which is preliminary data.</text>
</comment>
<dbReference type="GO" id="GO:0055085">
    <property type="term" value="P:transmembrane transport"/>
    <property type="evidence" value="ECO:0007669"/>
    <property type="project" value="InterPro"/>
</dbReference>
<evidence type="ECO:0000259" key="7">
    <source>
        <dbReference type="Pfam" id="PF00324"/>
    </source>
</evidence>